<protein>
    <submittedName>
        <fullName evidence="1">OstA family protein</fullName>
    </submittedName>
</protein>
<dbReference type="InterPro" id="IPR022244">
    <property type="entry name" value="DUF3769"/>
</dbReference>
<dbReference type="PANTHER" id="PTHR30189:SF1">
    <property type="entry name" value="LPS-ASSEMBLY PROTEIN LPTD"/>
    <property type="match status" value="1"/>
</dbReference>
<dbReference type="EMBL" id="CP003653">
    <property type="protein sequence ID" value="AFZ34492.1"/>
    <property type="molecule type" value="Genomic_DNA"/>
</dbReference>
<dbReference type="KEGG" id="scs:Sta7437_0909"/>
<dbReference type="Pfam" id="PF06835">
    <property type="entry name" value="LptC"/>
    <property type="match status" value="1"/>
</dbReference>
<evidence type="ECO:0000313" key="1">
    <source>
        <dbReference type="EMBL" id="AFZ34492.1"/>
    </source>
</evidence>
<dbReference type="AlphaFoldDB" id="K9XS43"/>
<dbReference type="eggNOG" id="COG1452">
    <property type="taxonomic scope" value="Bacteria"/>
</dbReference>
<dbReference type="GO" id="GO:0009279">
    <property type="term" value="C:cell outer membrane"/>
    <property type="evidence" value="ECO:0007669"/>
    <property type="project" value="TreeGrafter"/>
</dbReference>
<reference evidence="2" key="1">
    <citation type="journal article" date="2013" name="Proc. Natl. Acad. Sci. U.S.A.">
        <title>Improving the coverage of the cyanobacterial phylum using diversity-driven genome sequencing.</title>
        <authorList>
            <person name="Shih P.M."/>
            <person name="Wu D."/>
            <person name="Latifi A."/>
            <person name="Axen S.D."/>
            <person name="Fewer D.P."/>
            <person name="Talla E."/>
            <person name="Calteau A."/>
            <person name="Cai F."/>
            <person name="Tandeau de Marsac N."/>
            <person name="Rippka R."/>
            <person name="Herdman M."/>
            <person name="Sivonen K."/>
            <person name="Coursin T."/>
            <person name="Laurent T."/>
            <person name="Goodwin L."/>
            <person name="Nolan M."/>
            <person name="Davenport K.W."/>
            <person name="Han C.S."/>
            <person name="Rubin E.M."/>
            <person name="Eisen J.A."/>
            <person name="Woyke T."/>
            <person name="Gugger M."/>
            <person name="Kerfeld C.A."/>
        </authorList>
    </citation>
    <scope>NUCLEOTIDE SEQUENCE [LARGE SCALE GENOMIC DNA]</scope>
    <source>
        <strain evidence="2">ATCC 29371 / PCC 7437</strain>
    </source>
</reference>
<dbReference type="RefSeq" id="WP_015192165.1">
    <property type="nucleotide sequence ID" value="NC_019748.1"/>
</dbReference>
<sequence length="723" mass="81237">MISLLISLNYLAVAQPIVENQTQPIPILHKAPKTYQGKINNQDINRTLITQLQVKNKGRFSPASYLITQERNGEIREFTIPENNSNSTEPNTPTPVEQVDVIEVIADRQEYNNQQQVVTAEGNVVMNFAQAVLTADRLQVNLADRIAVAQGNVVLTRGQQVLRGEKFEYYLVQDRGVVINAQGQVDQATLNRDLSARLPESRIIPQTTLSDRLTITQPLTDVTATESIGISVGSSRDYQILGDRNNQTSGGQINRLRFEAARMEFENNNFTATDFRLTNDPFSPPELELRAKTANFTQTAPQVSVLTTQNSRIVIDDSFTVPLLTNRFVIDRRPRQPGIVSFGFDGEERGGLYLERSFQLIETEKTNWEITPQYFIQKAIFPTAFDFSDEDDGGVFNPSSLGLQSQFTQRFSPRTNLQARLSLTSLDLEDVEDRLRSRIAFDQQLGNLANPHTFSLQYNFRDRLFNGSLGFQTVYSSLGGIITSPNIPLGKTGINLTYQGSIQNISADTDREDLLESNRDNNRINLTRYQTAASLSKGFLLWQGKPLAPTPNQGLRFTPTPVVPFLQLLTGISGVSSFYSNGDDQQSLQANIGIEGQLGHFSRSYLDYTGFSLTYSQGLRSDRSPFLFDRYVDEKTLSLGLTQQIYGPIRVGVQTSLNLDDNEEISTDYVLEYSRRTHNITLRYNPVLEIGSINFRINGFNWRGDARPFESNNIRPVNQGVSQ</sequence>
<dbReference type="OrthoDB" id="441598at2"/>
<keyword evidence="2" id="KW-1185">Reference proteome</keyword>
<dbReference type="Proteomes" id="UP000010473">
    <property type="component" value="Chromosome"/>
</dbReference>
<dbReference type="HOGENOM" id="CLU_010500_1_0_3"/>
<dbReference type="GO" id="GO:1990351">
    <property type="term" value="C:transporter complex"/>
    <property type="evidence" value="ECO:0007669"/>
    <property type="project" value="TreeGrafter"/>
</dbReference>
<dbReference type="InterPro" id="IPR010664">
    <property type="entry name" value="LipoPS_assembly_LptC-rel"/>
</dbReference>
<dbReference type="Gene3D" id="2.60.450.10">
    <property type="entry name" value="Lipopolysaccharide (LPS) transport protein A like domain"/>
    <property type="match status" value="1"/>
</dbReference>
<dbReference type="STRING" id="111780.Sta7437_0909"/>
<dbReference type="PATRIC" id="fig|111780.3.peg.949"/>
<evidence type="ECO:0000313" key="2">
    <source>
        <dbReference type="Proteomes" id="UP000010473"/>
    </source>
</evidence>
<gene>
    <name evidence="1" type="ordered locus">Sta7437_0909</name>
</gene>
<dbReference type="PANTHER" id="PTHR30189">
    <property type="entry name" value="LPS-ASSEMBLY PROTEIN"/>
    <property type="match status" value="1"/>
</dbReference>
<dbReference type="Pfam" id="PF12600">
    <property type="entry name" value="DUF3769"/>
    <property type="match status" value="1"/>
</dbReference>
<accession>K9XS43</accession>
<proteinExistence type="predicted"/>
<name>K9XS43_STAC7</name>
<dbReference type="InterPro" id="IPR050218">
    <property type="entry name" value="LptD"/>
</dbReference>
<organism evidence="1 2">
    <name type="scientific">Stanieria cyanosphaera (strain ATCC 29371 / PCC 7437)</name>
    <dbReference type="NCBI Taxonomy" id="111780"/>
    <lineage>
        <taxon>Bacteria</taxon>
        <taxon>Bacillati</taxon>
        <taxon>Cyanobacteriota</taxon>
        <taxon>Cyanophyceae</taxon>
        <taxon>Pleurocapsales</taxon>
        <taxon>Dermocarpellaceae</taxon>
        <taxon>Stanieria</taxon>
    </lineage>
</organism>